<gene>
    <name evidence="2" type="ORF">B6254_1957</name>
</gene>
<dbReference type="SUPFAM" id="SSF52540">
    <property type="entry name" value="P-loop containing nucleoside triphosphate hydrolases"/>
    <property type="match status" value="1"/>
</dbReference>
<dbReference type="Pfam" id="PF07728">
    <property type="entry name" value="AAA_5"/>
    <property type="match status" value="1"/>
</dbReference>
<dbReference type="InterPro" id="IPR003593">
    <property type="entry name" value="AAA+_ATPase"/>
</dbReference>
<evidence type="ECO:0000259" key="1">
    <source>
        <dbReference type="SMART" id="SM00382"/>
    </source>
</evidence>
<dbReference type="RefSeq" id="WP_108730869.1">
    <property type="nucleotide sequence ID" value="NZ_CP020928.1"/>
</dbReference>
<evidence type="ECO:0000313" key="2">
    <source>
        <dbReference type="EMBL" id="AWF96319.1"/>
    </source>
</evidence>
<dbReference type="Gene3D" id="3.40.50.300">
    <property type="entry name" value="P-loop containing nucleotide triphosphate hydrolases"/>
    <property type="match status" value="1"/>
</dbReference>
<dbReference type="EMBL" id="CP020928">
    <property type="protein sequence ID" value="AWF96319.1"/>
    <property type="molecule type" value="Genomic_DNA"/>
</dbReference>
<organism evidence="2 3">
    <name type="scientific">Weissella cibaria</name>
    <dbReference type="NCBI Taxonomy" id="137591"/>
    <lineage>
        <taxon>Bacteria</taxon>
        <taxon>Bacillati</taxon>
        <taxon>Bacillota</taxon>
        <taxon>Bacilli</taxon>
        <taxon>Lactobacillales</taxon>
        <taxon>Lactobacillaceae</taxon>
        <taxon>Weissella</taxon>
    </lineage>
</organism>
<accession>A0A2S1KTH5</accession>
<proteinExistence type="predicted"/>
<dbReference type="InterPro" id="IPR011704">
    <property type="entry name" value="ATPase_dyneun-rel_AAA"/>
</dbReference>
<protein>
    <recommendedName>
        <fullName evidence="1">AAA+ ATPase domain-containing protein</fullName>
    </recommendedName>
</protein>
<dbReference type="InterPro" id="IPR027417">
    <property type="entry name" value="P-loop_NTPase"/>
</dbReference>
<dbReference type="GO" id="GO:0005524">
    <property type="term" value="F:ATP binding"/>
    <property type="evidence" value="ECO:0007669"/>
    <property type="project" value="InterPro"/>
</dbReference>
<dbReference type="Proteomes" id="UP000244870">
    <property type="component" value="Chromosome"/>
</dbReference>
<reference evidence="2 3" key="1">
    <citation type="submission" date="2017-04" db="EMBL/GenBank/DDBJ databases">
        <title>Weissella cibaria strain m2 complete genome.</title>
        <authorList>
            <person name="Pan Q."/>
            <person name="Tan M."/>
            <person name="Yao F."/>
            <person name="Su S."/>
        </authorList>
    </citation>
    <scope>NUCLEOTIDE SEQUENCE [LARGE SCALE GENOMIC DNA]</scope>
    <source>
        <strain evidence="2 3">M2</strain>
    </source>
</reference>
<name>A0A2S1KTH5_9LACO</name>
<feature type="domain" description="AAA+ ATPase" evidence="1">
    <location>
        <begin position="19"/>
        <end position="173"/>
    </location>
</feature>
<dbReference type="SMART" id="SM00382">
    <property type="entry name" value="AAA"/>
    <property type="match status" value="1"/>
</dbReference>
<sequence length="345" mass="38336">MTTLQMKDLPATLALQTAAGNAVLLLGLPGIGKTQIVQRWLTQQTAQFIVIDGSQTPAELVQGIPYVSSQTDELHRELMAQMNQLKQALQEPETIVGLNVEELSSFSQDDQRTIMNMVLAGEMPDGTRIDRNRLYVVATANPSAFMNDESDASVHDIETALLTRMAVYEVVPDVTSWLTYAATAGIHPAVQFALRDNPALFNDEAHRTVPRTLTFLSKMFYAADQLQQPVLLQDVEALVGPENAAQFQYVYEHLNQLINLLDVVTDQEAYDKFVTLSDAEKSVVWLTGLTKITAEYDDKMRQLAELLPSDTLIASFQTDTIWAKDETLRTARFLAGAWEALQTLA</sequence>
<dbReference type="GO" id="GO:0016887">
    <property type="term" value="F:ATP hydrolysis activity"/>
    <property type="evidence" value="ECO:0007669"/>
    <property type="project" value="InterPro"/>
</dbReference>
<evidence type="ECO:0000313" key="3">
    <source>
        <dbReference type="Proteomes" id="UP000244870"/>
    </source>
</evidence>
<dbReference type="AlphaFoldDB" id="A0A2S1KTH5"/>